<reference evidence="5" key="1">
    <citation type="submission" date="2014-03" db="EMBL/GenBank/DDBJ databases">
        <title>The sialotranscriptome of Amblyomma triste, Amblyomma parvum and Amblyomma cajennense ticks, uncovered by 454-based RNA-seq.</title>
        <authorList>
            <person name="Garcia G.R."/>
            <person name="Gardinassi L.G."/>
            <person name="Ribeiro J.M."/>
            <person name="Anatriello E."/>
            <person name="Ferreira B.R."/>
            <person name="Moreira H.N."/>
            <person name="Mafra C."/>
            <person name="Olegario M.M."/>
            <person name="Szabo P.J."/>
            <person name="Miranda-Santos I.K."/>
            <person name="Maruyama S.R."/>
        </authorList>
    </citation>
    <scope>NUCLEOTIDE SEQUENCE</scope>
    <source>
        <strain evidence="5">Mato Grasso do Sul</strain>
        <tissue evidence="5">Salivary glands</tissue>
    </source>
</reference>
<proteinExistence type="evidence at transcript level"/>
<evidence type="ECO:0000256" key="1">
    <source>
        <dbReference type="ARBA" id="ARBA00004275"/>
    </source>
</evidence>
<comment type="subcellular location">
    <subcellularLocation>
        <location evidence="1">Peroxisome</location>
    </subcellularLocation>
</comment>
<dbReference type="PROSITE" id="PS00455">
    <property type="entry name" value="AMP_BINDING"/>
    <property type="match status" value="1"/>
</dbReference>
<dbReference type="AlphaFoldDB" id="A0A023GNQ6"/>
<dbReference type="Gene3D" id="3.40.50.12780">
    <property type="entry name" value="N-terminal domain of ligase-like"/>
    <property type="match status" value="1"/>
</dbReference>
<evidence type="ECO:0000259" key="3">
    <source>
        <dbReference type="Pfam" id="PF00501"/>
    </source>
</evidence>
<keyword evidence="2" id="KW-0576">Peroxisome</keyword>
<evidence type="ECO:0000313" key="5">
    <source>
        <dbReference type="EMBL" id="JAC34605.1"/>
    </source>
</evidence>
<organism evidence="5">
    <name type="scientific">Amblyomma triste</name>
    <name type="common">Neotropical tick</name>
    <dbReference type="NCBI Taxonomy" id="251400"/>
    <lineage>
        <taxon>Eukaryota</taxon>
        <taxon>Metazoa</taxon>
        <taxon>Ecdysozoa</taxon>
        <taxon>Arthropoda</taxon>
        <taxon>Chelicerata</taxon>
        <taxon>Arachnida</taxon>
        <taxon>Acari</taxon>
        <taxon>Parasitiformes</taxon>
        <taxon>Ixodida</taxon>
        <taxon>Ixodoidea</taxon>
        <taxon>Ixodidae</taxon>
        <taxon>Amblyomminae</taxon>
        <taxon>Amblyomma</taxon>
    </lineage>
</organism>
<dbReference type="InterPro" id="IPR025110">
    <property type="entry name" value="AMP-bd_C"/>
</dbReference>
<dbReference type="GO" id="GO:0005777">
    <property type="term" value="C:peroxisome"/>
    <property type="evidence" value="ECO:0007669"/>
    <property type="project" value="UniProtKB-SubCell"/>
</dbReference>
<dbReference type="InterPro" id="IPR042099">
    <property type="entry name" value="ANL_N_sf"/>
</dbReference>
<dbReference type="EMBL" id="GBBM01000813">
    <property type="protein sequence ID" value="JAC34605.1"/>
    <property type="molecule type" value="mRNA"/>
</dbReference>
<dbReference type="PANTHER" id="PTHR24096:SF422">
    <property type="entry name" value="BCDNA.GH02901"/>
    <property type="match status" value="1"/>
</dbReference>
<dbReference type="GO" id="GO:0016405">
    <property type="term" value="F:CoA-ligase activity"/>
    <property type="evidence" value="ECO:0007669"/>
    <property type="project" value="TreeGrafter"/>
</dbReference>
<accession>A0A023GNQ6</accession>
<dbReference type="Gene3D" id="3.30.300.30">
    <property type="match status" value="1"/>
</dbReference>
<dbReference type="Pfam" id="PF13193">
    <property type="entry name" value="AMP-binding_C"/>
    <property type="match status" value="1"/>
</dbReference>
<evidence type="ECO:0000259" key="4">
    <source>
        <dbReference type="Pfam" id="PF13193"/>
    </source>
</evidence>
<name>A0A023GNQ6_AMBTT</name>
<evidence type="ECO:0000256" key="2">
    <source>
        <dbReference type="ARBA" id="ARBA00023140"/>
    </source>
</evidence>
<dbReference type="InterPro" id="IPR020845">
    <property type="entry name" value="AMP-binding_CS"/>
</dbReference>
<dbReference type="InterPro" id="IPR000873">
    <property type="entry name" value="AMP-dep_synth/lig_dom"/>
</dbReference>
<feature type="domain" description="AMP-binding enzyme C-terminal" evidence="4">
    <location>
        <begin position="441"/>
        <end position="520"/>
    </location>
</feature>
<dbReference type="PANTHER" id="PTHR24096">
    <property type="entry name" value="LONG-CHAIN-FATTY-ACID--COA LIGASE"/>
    <property type="match status" value="1"/>
</dbReference>
<dbReference type="InterPro" id="IPR045851">
    <property type="entry name" value="AMP-bd_C_sf"/>
</dbReference>
<feature type="domain" description="AMP-dependent synthetase/ligase" evidence="3">
    <location>
        <begin position="33"/>
        <end position="390"/>
    </location>
</feature>
<dbReference type="Pfam" id="PF00501">
    <property type="entry name" value="AMP-binding"/>
    <property type="match status" value="1"/>
</dbReference>
<sequence>MKATIKDGIVYSPYPKVEIPLCSVYTAMKQFLTDSPDQLAVIDDNLRLTRGEFLSRLRRFAAGFQAHGVGPGDRVCVHIGNSVENLVALFSITFTGASVLLSNPVLNENELLFQVDHADATHILTCSQWAEKVLAVQGKSKVRGLFLMDGDAAGFVSISNFVEINENDFKEVEIADPKDTTVALFYSSGTTGHAKGMEITHYSVVANLHQTMSLVSYDPDDVLLAWYPITYASGFMFTPVAACAGAVCVITSPGLTFDQLVHYVNKYQVTTLASVPTRIYYYVADMLRTGTKLPSVKKVNVGGTVLTRAFAEKIMAAFDGLRSLRNHYGMSESCGVICSPPNGDMASGNVGFPAPMVELKFIDMDTGEKVGPRQYGELYFRIPSVVKGYYKNPELTRQLKDDDGWCRSGDIMYYDEDGRVYFVDRVKDMIKCLDQQVSSVELESLLQSHRSVADAAVVGVEDTRYGDAPAAFVVLRNTSTASTEVAEQLKSLVADQTEKFKHLYGGVVFVDRLPRNANGKVIKLQLKAMYGKYKVY</sequence>
<dbReference type="SUPFAM" id="SSF56801">
    <property type="entry name" value="Acetyl-CoA synthetase-like"/>
    <property type="match status" value="1"/>
</dbReference>
<protein>
    <submittedName>
        <fullName evidence="5">Putative acyl-coa synthetase</fullName>
    </submittedName>
</protein>